<dbReference type="OrthoDB" id="3799206at2759"/>
<gene>
    <name evidence="1" type="ORF">M011DRAFT_525037</name>
</gene>
<evidence type="ECO:0000313" key="1">
    <source>
        <dbReference type="EMBL" id="KAF2749097.1"/>
    </source>
</evidence>
<proteinExistence type="predicted"/>
<dbReference type="EMBL" id="MU006567">
    <property type="protein sequence ID" value="KAF2749097.1"/>
    <property type="molecule type" value="Genomic_DNA"/>
</dbReference>
<organism evidence="1 2">
    <name type="scientific">Sporormia fimetaria CBS 119925</name>
    <dbReference type="NCBI Taxonomy" id="1340428"/>
    <lineage>
        <taxon>Eukaryota</taxon>
        <taxon>Fungi</taxon>
        <taxon>Dikarya</taxon>
        <taxon>Ascomycota</taxon>
        <taxon>Pezizomycotina</taxon>
        <taxon>Dothideomycetes</taxon>
        <taxon>Pleosporomycetidae</taxon>
        <taxon>Pleosporales</taxon>
        <taxon>Sporormiaceae</taxon>
        <taxon>Sporormia</taxon>
    </lineage>
</organism>
<name>A0A6A6VJ01_9PLEO</name>
<sequence>MCKLGEHIHACGHFREVLVEPCHTALKLSQLPSYRAPSHCLEGLEILEYRRVSTDCGRGSDGLPCRAKQAQQAIDSRLALTQEKLDKCNTRMKGMETVLDSGREPDLHWTTVQSGWGKDAADQLDKELEWMSPTVALFVSEHFKLEPQVVHPLEKIVERFEMCCNTIIEKAREILRDAEMGAIELCLEDVGWALPPTDPDHWPSYTVGEIMYALTTRPVQPKEQRWKDLV</sequence>
<keyword evidence="2" id="KW-1185">Reference proteome</keyword>
<dbReference type="Proteomes" id="UP000799440">
    <property type="component" value="Unassembled WGS sequence"/>
</dbReference>
<evidence type="ECO:0000313" key="2">
    <source>
        <dbReference type="Proteomes" id="UP000799440"/>
    </source>
</evidence>
<reference evidence="1" key="1">
    <citation type="journal article" date="2020" name="Stud. Mycol.">
        <title>101 Dothideomycetes genomes: a test case for predicting lifestyles and emergence of pathogens.</title>
        <authorList>
            <person name="Haridas S."/>
            <person name="Albert R."/>
            <person name="Binder M."/>
            <person name="Bloem J."/>
            <person name="Labutti K."/>
            <person name="Salamov A."/>
            <person name="Andreopoulos B."/>
            <person name="Baker S."/>
            <person name="Barry K."/>
            <person name="Bills G."/>
            <person name="Bluhm B."/>
            <person name="Cannon C."/>
            <person name="Castanera R."/>
            <person name="Culley D."/>
            <person name="Daum C."/>
            <person name="Ezra D."/>
            <person name="Gonzalez J."/>
            <person name="Henrissat B."/>
            <person name="Kuo A."/>
            <person name="Liang C."/>
            <person name="Lipzen A."/>
            <person name="Lutzoni F."/>
            <person name="Magnuson J."/>
            <person name="Mondo S."/>
            <person name="Nolan M."/>
            <person name="Ohm R."/>
            <person name="Pangilinan J."/>
            <person name="Park H.-J."/>
            <person name="Ramirez L."/>
            <person name="Alfaro M."/>
            <person name="Sun H."/>
            <person name="Tritt A."/>
            <person name="Yoshinaga Y."/>
            <person name="Zwiers L.-H."/>
            <person name="Turgeon B."/>
            <person name="Goodwin S."/>
            <person name="Spatafora J."/>
            <person name="Crous P."/>
            <person name="Grigoriev I."/>
        </authorList>
    </citation>
    <scope>NUCLEOTIDE SEQUENCE</scope>
    <source>
        <strain evidence="1">CBS 119925</strain>
    </source>
</reference>
<dbReference type="AlphaFoldDB" id="A0A6A6VJ01"/>
<accession>A0A6A6VJ01</accession>
<protein>
    <submittedName>
        <fullName evidence="1">Uncharacterized protein</fullName>
    </submittedName>
</protein>